<evidence type="ECO:0000256" key="3">
    <source>
        <dbReference type="ARBA" id="ARBA00022598"/>
    </source>
</evidence>
<evidence type="ECO:0000256" key="8">
    <source>
        <dbReference type="ARBA" id="ARBA00047469"/>
    </source>
</evidence>
<dbReference type="InterPro" id="IPR025709">
    <property type="entry name" value="Leu_tRNA-synth_edit"/>
</dbReference>
<comment type="catalytic activity">
    <reaction evidence="8 9">
        <text>tRNA(Leu) + L-leucine + ATP = L-leucyl-tRNA(Leu) + AMP + diphosphate</text>
        <dbReference type="Rhea" id="RHEA:11688"/>
        <dbReference type="Rhea" id="RHEA-COMP:9613"/>
        <dbReference type="Rhea" id="RHEA-COMP:9622"/>
        <dbReference type="ChEBI" id="CHEBI:30616"/>
        <dbReference type="ChEBI" id="CHEBI:33019"/>
        <dbReference type="ChEBI" id="CHEBI:57427"/>
        <dbReference type="ChEBI" id="CHEBI:78442"/>
        <dbReference type="ChEBI" id="CHEBI:78494"/>
        <dbReference type="ChEBI" id="CHEBI:456215"/>
        <dbReference type="EC" id="6.1.1.4"/>
    </reaction>
</comment>
<organism evidence="15 16">
    <name type="scientific">Geothermobacter ehrlichii</name>
    <dbReference type="NCBI Taxonomy" id="213224"/>
    <lineage>
        <taxon>Bacteria</taxon>
        <taxon>Pseudomonadati</taxon>
        <taxon>Thermodesulfobacteriota</taxon>
        <taxon>Desulfuromonadia</taxon>
        <taxon>Desulfuromonadales</taxon>
        <taxon>Geothermobacteraceae</taxon>
        <taxon>Geothermobacter</taxon>
    </lineage>
</organism>
<dbReference type="EMBL" id="VNIB01000001">
    <property type="protein sequence ID" value="TYP00141.1"/>
    <property type="molecule type" value="Genomic_DNA"/>
</dbReference>
<protein>
    <recommendedName>
        <fullName evidence="9">Leucine--tRNA ligase</fullName>
        <ecNumber evidence="9">6.1.1.4</ecNumber>
    </recommendedName>
    <alternativeName>
        <fullName evidence="9">Leucyl-tRNA synthetase</fullName>
        <shortName evidence="9">LeuRS</shortName>
    </alternativeName>
</protein>
<dbReference type="GO" id="GO:0004823">
    <property type="term" value="F:leucine-tRNA ligase activity"/>
    <property type="evidence" value="ECO:0007669"/>
    <property type="project" value="UniProtKB-UniRule"/>
</dbReference>
<feature type="domain" description="Methionyl/Leucyl tRNA synthetase" evidence="13">
    <location>
        <begin position="41"/>
        <end position="182"/>
    </location>
</feature>
<evidence type="ECO:0000256" key="10">
    <source>
        <dbReference type="RuleBase" id="RU363035"/>
    </source>
</evidence>
<dbReference type="SUPFAM" id="SSF50677">
    <property type="entry name" value="ValRS/IleRS/LeuRS editing domain"/>
    <property type="match status" value="1"/>
</dbReference>
<dbReference type="FunFam" id="3.40.50.620:FF:000003">
    <property type="entry name" value="Leucine--tRNA ligase"/>
    <property type="match status" value="1"/>
</dbReference>
<dbReference type="Proteomes" id="UP000324159">
    <property type="component" value="Unassembled WGS sequence"/>
</dbReference>
<dbReference type="AlphaFoldDB" id="A0A5D3WMR2"/>
<evidence type="ECO:0000256" key="7">
    <source>
        <dbReference type="ARBA" id="ARBA00023146"/>
    </source>
</evidence>
<evidence type="ECO:0000256" key="9">
    <source>
        <dbReference type="HAMAP-Rule" id="MF_00049"/>
    </source>
</evidence>
<evidence type="ECO:0000259" key="13">
    <source>
        <dbReference type="Pfam" id="PF09334"/>
    </source>
</evidence>
<dbReference type="CDD" id="cd00812">
    <property type="entry name" value="LeuRS_core"/>
    <property type="match status" value="1"/>
</dbReference>
<proteinExistence type="inferred from homology"/>
<dbReference type="PANTHER" id="PTHR43740:SF2">
    <property type="entry name" value="LEUCINE--TRNA LIGASE, MITOCHONDRIAL"/>
    <property type="match status" value="1"/>
</dbReference>
<keyword evidence="4 9" id="KW-0547">Nucleotide-binding</keyword>
<gene>
    <name evidence="9" type="primary">leuS</name>
    <name evidence="15" type="ORF">EDC39_101301</name>
</gene>
<feature type="domain" description="Methionyl/Valyl/Leucyl/Isoleucyl-tRNA synthetase anticodon-binding" evidence="12">
    <location>
        <begin position="694"/>
        <end position="818"/>
    </location>
</feature>
<comment type="similarity">
    <text evidence="1 9 10">Belongs to the class-I aminoacyl-tRNA synthetase family.</text>
</comment>
<evidence type="ECO:0000256" key="5">
    <source>
        <dbReference type="ARBA" id="ARBA00022840"/>
    </source>
</evidence>
<dbReference type="RefSeq" id="WP_148894327.1">
    <property type="nucleotide sequence ID" value="NZ_VNIB01000001.1"/>
</dbReference>
<evidence type="ECO:0000256" key="4">
    <source>
        <dbReference type="ARBA" id="ARBA00022741"/>
    </source>
</evidence>
<dbReference type="InterPro" id="IPR013155">
    <property type="entry name" value="M/V/L/I-tRNA-synth_anticd-bd"/>
</dbReference>
<dbReference type="GO" id="GO:0005524">
    <property type="term" value="F:ATP binding"/>
    <property type="evidence" value="ECO:0007669"/>
    <property type="project" value="UniProtKB-UniRule"/>
</dbReference>
<dbReference type="NCBIfam" id="TIGR00396">
    <property type="entry name" value="leuS_bact"/>
    <property type="match status" value="1"/>
</dbReference>
<dbReference type="PANTHER" id="PTHR43740">
    <property type="entry name" value="LEUCYL-TRNA SYNTHETASE"/>
    <property type="match status" value="1"/>
</dbReference>
<feature type="binding site" evidence="9">
    <location>
        <position position="617"/>
    </location>
    <ligand>
        <name>ATP</name>
        <dbReference type="ChEBI" id="CHEBI:30616"/>
    </ligand>
</feature>
<evidence type="ECO:0000256" key="2">
    <source>
        <dbReference type="ARBA" id="ARBA00022490"/>
    </source>
</evidence>
<dbReference type="InterPro" id="IPR014729">
    <property type="entry name" value="Rossmann-like_a/b/a_fold"/>
</dbReference>
<sequence length="854" mass="97424">MQERYDASAIESKWQKIWEERKAFRADADPSRKKYYLLEMFPYPSGRIHMGHVRNYSIGDVIARFKALQGYNVLHPMGWDAFGMPAENAAIQNKIHPAVWTRENIANMRSQLKKMGLSYDWDREFATCDPEYYRWEQLIFLRMLEKGLAYKKSSTVNWCPDCQTVLANEQVEDNCCWRCGNEVDEKELEQWFFKITDYAQELLDEMENLRGWPEPVLTMQRNWIGRSVGCEIDFPVEGSDRKIRVFTTRQDTLFGATFMSLAPEHPMARQLTTDERRDEVEAFIARVRKMDRIVRSAGDYEKEGVFTGSYCINPATGARMPVFLANFVLMDYGTGAVMAVPSHDQRDFEFARKYDLPLVVVIQPDGEVLDPATMTEAWTGSGRLVNSGPFDGLDNEAAKEEIAAWLAEKGLGAQTVNYRLRDWGVSRQRYWGTPIPVIYCDSCGIVPVPEEQLPVLLPTDVEFTGEGGSPLARVESFVRTTCPRCGQAARRETDTFDTFVESSWYFARYASPHEEGAPVDREQVRYWLPVDQYIGGIEHAVMHLLYARFFTKVMRDLGFVDGDLNEPFTNLLTQGMVCMETCSCPEHGWLYPEEVRDGRCATCGAEIRTGRTEKMSKSKKNVVDPDHLIATYGADTARLFSLFAAPPEKDLEWNEQGVEGCYRFLNRVWRAVHDNLELVGQAGAVPEKLDSAARSLRRQTHKTIRKVTEDIEGRFHFNTAISAVMELVNAIYGFEERQRHPEVLREALETVVRLLNPFVPHIAAELWERLGHGESLESLGWPQYDREALVEDEILIVVQVNGKVRGKISVAADAEQKAIEEKALTEPNVARFIEGKTVRKVIVVPGRLVNVVAN</sequence>
<feature type="short sequence motif" description="'KMSKS' region" evidence="9">
    <location>
        <begin position="614"/>
        <end position="618"/>
    </location>
</feature>
<dbReference type="PROSITE" id="PS00178">
    <property type="entry name" value="AA_TRNA_LIGASE_I"/>
    <property type="match status" value="1"/>
</dbReference>
<evidence type="ECO:0000256" key="1">
    <source>
        <dbReference type="ARBA" id="ARBA00005594"/>
    </source>
</evidence>
<dbReference type="CDD" id="cd07958">
    <property type="entry name" value="Anticodon_Ia_Leu_BEm"/>
    <property type="match status" value="1"/>
</dbReference>
<evidence type="ECO:0000259" key="12">
    <source>
        <dbReference type="Pfam" id="PF08264"/>
    </source>
</evidence>
<evidence type="ECO:0000259" key="14">
    <source>
        <dbReference type="Pfam" id="PF13603"/>
    </source>
</evidence>
<dbReference type="HAMAP" id="MF_00049_B">
    <property type="entry name" value="Leu_tRNA_synth_B"/>
    <property type="match status" value="1"/>
</dbReference>
<dbReference type="InterPro" id="IPR002302">
    <property type="entry name" value="Leu-tRNA-ligase"/>
</dbReference>
<dbReference type="FunFam" id="1.10.730.10:FF:000011">
    <property type="entry name" value="Leucine--tRNA ligase chloroplastic/mitochondrial"/>
    <property type="match status" value="1"/>
</dbReference>
<reference evidence="15 16" key="1">
    <citation type="submission" date="2019-07" db="EMBL/GenBank/DDBJ databases">
        <title>Genomic Encyclopedia of Type Strains, Phase IV (KMG-IV): sequencing the most valuable type-strain genomes for metagenomic binning, comparative biology and taxonomic classification.</title>
        <authorList>
            <person name="Goeker M."/>
        </authorList>
    </citation>
    <scope>NUCLEOTIDE SEQUENCE [LARGE SCALE GENOMIC DNA]</scope>
    <source>
        <strain evidence="15 16">SS015</strain>
    </source>
</reference>
<dbReference type="GO" id="GO:0006429">
    <property type="term" value="P:leucyl-tRNA aminoacylation"/>
    <property type="evidence" value="ECO:0007669"/>
    <property type="project" value="UniProtKB-UniRule"/>
</dbReference>
<dbReference type="OrthoDB" id="9810365at2"/>
<keyword evidence="3 9" id="KW-0436">Ligase</keyword>
<keyword evidence="6 9" id="KW-0648">Protein biosynthesis</keyword>
<comment type="subcellular location">
    <subcellularLocation>
        <location evidence="9">Cytoplasm</location>
    </subcellularLocation>
</comment>
<dbReference type="FunFam" id="3.10.20.590:FF:000001">
    <property type="entry name" value="Leucine--tRNA ligase"/>
    <property type="match status" value="1"/>
</dbReference>
<accession>A0A5D3WMR2</accession>
<comment type="caution">
    <text evidence="15">The sequence shown here is derived from an EMBL/GenBank/DDBJ whole genome shotgun (WGS) entry which is preliminary data.</text>
</comment>
<feature type="domain" description="Aminoacyl-tRNA synthetase class Ia" evidence="11">
    <location>
        <begin position="420"/>
        <end position="578"/>
    </location>
</feature>
<keyword evidence="16" id="KW-1185">Reference proteome</keyword>
<dbReference type="Gene3D" id="1.10.730.10">
    <property type="entry name" value="Isoleucyl-tRNA Synthetase, Domain 1"/>
    <property type="match status" value="1"/>
</dbReference>
<dbReference type="InterPro" id="IPR009008">
    <property type="entry name" value="Val/Leu/Ile-tRNA-synth_edit"/>
</dbReference>
<dbReference type="InterPro" id="IPR001412">
    <property type="entry name" value="aa-tRNA-synth_I_CS"/>
</dbReference>
<dbReference type="Pfam" id="PF13603">
    <property type="entry name" value="tRNA-synt_1_2"/>
    <property type="match status" value="1"/>
</dbReference>
<name>A0A5D3WMR2_9BACT</name>
<dbReference type="PRINTS" id="PR00985">
    <property type="entry name" value="TRNASYNTHLEU"/>
</dbReference>
<evidence type="ECO:0000259" key="11">
    <source>
        <dbReference type="Pfam" id="PF00133"/>
    </source>
</evidence>
<feature type="domain" description="Leucyl-tRNA synthetase editing" evidence="14">
    <location>
        <begin position="221"/>
        <end position="406"/>
    </location>
</feature>
<dbReference type="Pfam" id="PF08264">
    <property type="entry name" value="Anticodon_1"/>
    <property type="match status" value="1"/>
</dbReference>
<dbReference type="GO" id="GO:0005829">
    <property type="term" value="C:cytosol"/>
    <property type="evidence" value="ECO:0007669"/>
    <property type="project" value="TreeGrafter"/>
</dbReference>
<dbReference type="InterPro" id="IPR009080">
    <property type="entry name" value="tRNAsynth_Ia_anticodon-bd"/>
</dbReference>
<evidence type="ECO:0000313" key="15">
    <source>
        <dbReference type="EMBL" id="TYP00141.1"/>
    </source>
</evidence>
<dbReference type="SUPFAM" id="SSF52374">
    <property type="entry name" value="Nucleotidylyl transferase"/>
    <property type="match status" value="1"/>
</dbReference>
<dbReference type="InterPro" id="IPR015413">
    <property type="entry name" value="Methionyl/Leucyl_tRNA_Synth"/>
</dbReference>
<dbReference type="Pfam" id="PF09334">
    <property type="entry name" value="tRNA-synt_1g"/>
    <property type="match status" value="1"/>
</dbReference>
<dbReference type="FunFam" id="3.40.50.620:FF:000056">
    <property type="entry name" value="Leucine--tRNA ligase"/>
    <property type="match status" value="1"/>
</dbReference>
<feature type="domain" description="Aminoacyl-tRNA synthetase class Ia" evidence="11">
    <location>
        <begin position="608"/>
        <end position="653"/>
    </location>
</feature>
<keyword evidence="2 9" id="KW-0963">Cytoplasm</keyword>
<evidence type="ECO:0000313" key="16">
    <source>
        <dbReference type="Proteomes" id="UP000324159"/>
    </source>
</evidence>
<dbReference type="GO" id="GO:0002161">
    <property type="term" value="F:aminoacyl-tRNA deacylase activity"/>
    <property type="evidence" value="ECO:0007669"/>
    <property type="project" value="InterPro"/>
</dbReference>
<dbReference type="EC" id="6.1.1.4" evidence="9"/>
<evidence type="ECO:0000256" key="6">
    <source>
        <dbReference type="ARBA" id="ARBA00022917"/>
    </source>
</evidence>
<dbReference type="Pfam" id="PF00133">
    <property type="entry name" value="tRNA-synt_1"/>
    <property type="match status" value="2"/>
</dbReference>
<dbReference type="Gene3D" id="3.40.50.620">
    <property type="entry name" value="HUPs"/>
    <property type="match status" value="2"/>
</dbReference>
<keyword evidence="7 9" id="KW-0030">Aminoacyl-tRNA synthetase</keyword>
<dbReference type="SUPFAM" id="SSF47323">
    <property type="entry name" value="Anticodon-binding domain of a subclass of class I aminoacyl-tRNA synthetases"/>
    <property type="match status" value="1"/>
</dbReference>
<keyword evidence="5 9" id="KW-0067">ATP-binding</keyword>
<dbReference type="InterPro" id="IPR002300">
    <property type="entry name" value="aa-tRNA-synth_Ia"/>
</dbReference>
<feature type="short sequence motif" description="'HIGH' region" evidence="9">
    <location>
        <begin position="42"/>
        <end position="52"/>
    </location>
</feature>